<feature type="transmembrane region" description="Helical" evidence="1">
    <location>
        <begin position="141"/>
        <end position="160"/>
    </location>
</feature>
<dbReference type="RefSeq" id="XP_003048554.1">
    <property type="nucleotide sequence ID" value="XM_003048508.1"/>
</dbReference>
<feature type="transmembrane region" description="Helical" evidence="1">
    <location>
        <begin position="573"/>
        <end position="592"/>
    </location>
</feature>
<protein>
    <submittedName>
        <fullName evidence="2">Uncharacterized protein</fullName>
    </submittedName>
</protein>
<feature type="transmembrane region" description="Helical" evidence="1">
    <location>
        <begin position="221"/>
        <end position="239"/>
    </location>
</feature>
<feature type="transmembrane region" description="Helical" evidence="1">
    <location>
        <begin position="172"/>
        <end position="197"/>
    </location>
</feature>
<feature type="transmembrane region" description="Helical" evidence="1">
    <location>
        <begin position="481"/>
        <end position="499"/>
    </location>
</feature>
<dbReference type="OrthoDB" id="5427664at2759"/>
<keyword evidence="1" id="KW-1133">Transmembrane helix</keyword>
<feature type="transmembrane region" description="Helical" evidence="1">
    <location>
        <begin position="107"/>
        <end position="129"/>
    </location>
</feature>
<dbReference type="AlphaFoldDB" id="C7YZQ7"/>
<keyword evidence="1" id="KW-0472">Membrane</keyword>
<dbReference type="KEGG" id="nhe:NECHADRAFT_84111"/>
<dbReference type="VEuPathDB" id="FungiDB:NECHADRAFT_84111"/>
<dbReference type="STRING" id="660122.C7YZQ7"/>
<dbReference type="EMBL" id="GG698904">
    <property type="protein sequence ID" value="EEU42841.1"/>
    <property type="molecule type" value="Genomic_DNA"/>
</dbReference>
<name>C7YZQ7_FUSV7</name>
<feature type="transmembrane region" description="Helical" evidence="1">
    <location>
        <begin position="293"/>
        <end position="313"/>
    </location>
</feature>
<dbReference type="GeneID" id="9667631"/>
<dbReference type="PANTHER" id="PTHR37577">
    <property type="entry name" value="INTEGRAL MEMBRANE PROTEIN"/>
    <property type="match status" value="1"/>
</dbReference>
<dbReference type="OMA" id="WMASVTH"/>
<dbReference type="InParanoid" id="C7YZQ7"/>
<evidence type="ECO:0000313" key="2">
    <source>
        <dbReference type="EMBL" id="EEU42841.1"/>
    </source>
</evidence>
<feature type="transmembrane region" description="Helical" evidence="1">
    <location>
        <begin position="511"/>
        <end position="533"/>
    </location>
</feature>
<keyword evidence="1" id="KW-0812">Transmembrane</keyword>
<evidence type="ECO:0000256" key="1">
    <source>
        <dbReference type="SAM" id="Phobius"/>
    </source>
</evidence>
<feature type="transmembrane region" description="Helical" evidence="1">
    <location>
        <begin position="22"/>
        <end position="48"/>
    </location>
</feature>
<dbReference type="InterPro" id="IPR053018">
    <property type="entry name" value="Elsinochrome_Biosynth-Asso"/>
</dbReference>
<dbReference type="Proteomes" id="UP000005206">
    <property type="component" value="Chromosome 8"/>
</dbReference>
<feature type="transmembrane region" description="Helical" evidence="1">
    <location>
        <begin position="545"/>
        <end position="567"/>
    </location>
</feature>
<dbReference type="PANTHER" id="PTHR37577:SF1">
    <property type="entry name" value="INTEGRAL MEMBRANE PROTEIN"/>
    <property type="match status" value="1"/>
</dbReference>
<reference evidence="2 3" key="1">
    <citation type="journal article" date="2009" name="PLoS Genet.">
        <title>The genome of Nectria haematococca: contribution of supernumerary chromosomes to gene expansion.</title>
        <authorList>
            <person name="Coleman J.J."/>
            <person name="Rounsley S.D."/>
            <person name="Rodriguez-Carres M."/>
            <person name="Kuo A."/>
            <person name="Wasmann C.C."/>
            <person name="Grimwood J."/>
            <person name="Schmutz J."/>
            <person name="Taga M."/>
            <person name="White G.J."/>
            <person name="Zhou S."/>
            <person name="Schwartz D.C."/>
            <person name="Freitag M."/>
            <person name="Ma L.J."/>
            <person name="Danchin E.G."/>
            <person name="Henrissat B."/>
            <person name="Coutinho P.M."/>
            <person name="Nelson D.R."/>
            <person name="Straney D."/>
            <person name="Napoli C.A."/>
            <person name="Barker B.M."/>
            <person name="Gribskov M."/>
            <person name="Rep M."/>
            <person name="Kroken S."/>
            <person name="Molnar I."/>
            <person name="Rensing C."/>
            <person name="Kennell J.C."/>
            <person name="Zamora J."/>
            <person name="Farman M.L."/>
            <person name="Selker E.U."/>
            <person name="Salamov A."/>
            <person name="Shapiro H."/>
            <person name="Pangilinan J."/>
            <person name="Lindquist E."/>
            <person name="Lamers C."/>
            <person name="Grigoriev I.V."/>
            <person name="Geiser D.M."/>
            <person name="Covert S.F."/>
            <person name="Temporini E."/>
            <person name="Vanetten H.D."/>
        </authorList>
    </citation>
    <scope>NUCLEOTIDE SEQUENCE [LARGE SCALE GENOMIC DNA]</scope>
    <source>
        <strain evidence="3">ATCC MYA-4622 / CBS 123669 / FGSC 9596 / NRRL 45880 / 77-13-4</strain>
    </source>
</reference>
<feature type="transmembrane region" description="Helical" evidence="1">
    <location>
        <begin position="415"/>
        <end position="435"/>
    </location>
</feature>
<feature type="transmembrane region" description="Helical" evidence="1">
    <location>
        <begin position="639"/>
        <end position="660"/>
    </location>
</feature>
<organism evidence="2 3">
    <name type="scientific">Fusarium vanettenii (strain ATCC MYA-4622 / CBS 123669 / FGSC 9596 / NRRL 45880 / 77-13-4)</name>
    <name type="common">Fusarium solani subsp. pisi</name>
    <dbReference type="NCBI Taxonomy" id="660122"/>
    <lineage>
        <taxon>Eukaryota</taxon>
        <taxon>Fungi</taxon>
        <taxon>Dikarya</taxon>
        <taxon>Ascomycota</taxon>
        <taxon>Pezizomycotina</taxon>
        <taxon>Sordariomycetes</taxon>
        <taxon>Hypocreomycetidae</taxon>
        <taxon>Hypocreales</taxon>
        <taxon>Nectriaceae</taxon>
        <taxon>Fusarium</taxon>
        <taxon>Fusarium solani species complex</taxon>
        <taxon>Fusarium vanettenii</taxon>
    </lineage>
</organism>
<dbReference type="eggNOG" id="ENOG502RJJ6">
    <property type="taxonomic scope" value="Eukaryota"/>
</dbReference>
<accession>C7YZQ7</accession>
<feature type="transmembrane region" description="Helical" evidence="1">
    <location>
        <begin position="441"/>
        <end position="461"/>
    </location>
</feature>
<proteinExistence type="predicted"/>
<feature type="transmembrane region" description="Helical" evidence="1">
    <location>
        <begin position="333"/>
        <end position="355"/>
    </location>
</feature>
<evidence type="ECO:0000313" key="3">
    <source>
        <dbReference type="Proteomes" id="UP000005206"/>
    </source>
</evidence>
<gene>
    <name evidence="2" type="ORF">NECHADRAFT_84111</name>
</gene>
<dbReference type="HOGENOM" id="CLU_026790_1_0_1"/>
<sequence length="670" mass="74791">MSDTCTYNCSAHPTEISAYGDISGIGVTTAFFATAWIVVLLLIGYYFVAYDPELDPFRKTGNKTLCQYPNNVDYVFLHVVRKLPGLRSLQRTDWHLYSQLESALNKCVIMFADIQIFTGLAVMISGYIALSCRLQSCHWQLAVYLVWLASLTHLAALSFLRNHFSNHPNQLIWRIIAMFIMMMLLEVAVGLTGYFSWDKGPNKVSDFAVCYFGEKMDTNSVAFESMLKTLILLIYSFFIRLAKMSKPFEGGLRRVAARLTASVGAEPRDDRSPFLESMQYFGIALYSLPSIHINLITSFLAEVYWLTLSAIWATRRFSRTRLLGPKQEDEWTFGQVLPVLLAVAPLAAILEHFLLRQSSNNTSRQSSDQIALTQAQSETVEAETQARAEARDEGQEGAHAEIDHQYLRSIEYRGVLLLAMVPYIEVGIFFVADLSPGITEPFLRLGVAFFILNPMLQYFWISCTRCTSHMNWSSLIKKTSLGAVFSASMSISVNEFLQVSTKSKTNSKDSIYSYFVSFIILLSGIVFSGAALGHNCILAGEIRPFFVLFCIILPVSLVGMYTALGFIGPTNQGPLEFSCCLGVCLFVELAWYGSELFMDKVEMAPKHAVSLRCILLLCILATLVVVKFTTSIAPSTVGLVISIMASVGLWTLVGTISSFVERRRTMTPTT</sequence>
<keyword evidence="3" id="KW-1185">Reference proteome</keyword>
<feature type="transmembrane region" description="Helical" evidence="1">
    <location>
        <begin position="613"/>
        <end position="633"/>
    </location>
</feature>